<accession>A0A516NVU1</accession>
<proteinExistence type="predicted"/>
<dbReference type="KEGG" id="nod:FOH10_34245"/>
<gene>
    <name evidence="1" type="ORF">FOH10_34245</name>
</gene>
<evidence type="ECO:0000313" key="2">
    <source>
        <dbReference type="Proteomes" id="UP000317039"/>
    </source>
</evidence>
<organism evidence="1 2">
    <name type="scientific">Nocardia otitidiscaviarum</name>
    <dbReference type="NCBI Taxonomy" id="1823"/>
    <lineage>
        <taxon>Bacteria</taxon>
        <taxon>Bacillati</taxon>
        <taxon>Actinomycetota</taxon>
        <taxon>Actinomycetes</taxon>
        <taxon>Mycobacteriales</taxon>
        <taxon>Nocardiaceae</taxon>
        <taxon>Nocardia</taxon>
    </lineage>
</organism>
<dbReference type="RefSeq" id="WP_143983718.1">
    <property type="nucleotide sequence ID" value="NZ_CP041695.1"/>
</dbReference>
<name>A0A516NVU1_9NOCA</name>
<dbReference type="EMBL" id="CP041695">
    <property type="protein sequence ID" value="QDP83029.1"/>
    <property type="molecule type" value="Genomic_DNA"/>
</dbReference>
<sequence length="185" mass="19548">MEQLDVLVAERVRRVLSQSGRDSDDLARCLDLPEGELPLLLAAERSFTLAQLVCVADLVDCPVEALIPDVDAPSDGAREVRTHRLAACETHHSQTLCDANHSASPAVSQSSGNLAANAQGLLEYAAEGMPRLTGFREWRPAVPGLPYLSGAEPHAVAVIVIHDPRDGRVCSATLVASPDGAAAAR</sequence>
<protein>
    <submittedName>
        <fullName evidence="1">Uncharacterized protein</fullName>
    </submittedName>
</protein>
<dbReference type="GeneID" id="80337415"/>
<evidence type="ECO:0000313" key="1">
    <source>
        <dbReference type="EMBL" id="QDP83029.1"/>
    </source>
</evidence>
<reference evidence="1 2" key="1">
    <citation type="submission" date="2019-07" db="EMBL/GenBank/DDBJ databases">
        <title>Complete Genome Sequence and Methylome Analysis of Nocardia otitidis-caviarum NEB252.</title>
        <authorList>
            <person name="Fomenkov A."/>
            <person name="Anton B.P."/>
            <person name="Vincze T."/>
            <person name="Roberts R.J."/>
        </authorList>
    </citation>
    <scope>NUCLEOTIDE SEQUENCE [LARGE SCALE GENOMIC DNA]</scope>
    <source>
        <strain evidence="1 2">NEB252</strain>
    </source>
</reference>
<dbReference type="AlphaFoldDB" id="A0A516NVU1"/>
<dbReference type="Proteomes" id="UP000317039">
    <property type="component" value="Chromosome"/>
</dbReference>